<reference evidence="7" key="1">
    <citation type="submission" date="2024-06" db="EMBL/GenBank/DDBJ databases">
        <title>Diversity, functionality, and evolutionary history of bacterial symbionts in false click beetles (Coleoptera, Throscidae).</title>
        <authorList>
            <person name="Wierz J.C."/>
            <person name="Malm H."/>
            <person name="Kaltenpoth M."/>
            <person name="Engl T."/>
        </authorList>
    </citation>
    <scope>NUCLEOTIDE SEQUENCE</scope>
    <source>
        <strain evidence="7">Tser</strain>
    </source>
</reference>
<evidence type="ECO:0000256" key="2">
    <source>
        <dbReference type="ARBA" id="ARBA00022980"/>
    </source>
</evidence>
<evidence type="ECO:0000256" key="6">
    <source>
        <dbReference type="SAM" id="MobiDB-lite"/>
    </source>
</evidence>
<gene>
    <name evidence="7" type="ORF">ABNO52_01080</name>
</gene>
<dbReference type="Pfam" id="PF01016">
    <property type="entry name" value="Ribosomal_L27"/>
    <property type="match status" value="1"/>
</dbReference>
<dbReference type="PANTHER" id="PTHR15893">
    <property type="entry name" value="RIBOSOMAL PROTEIN L27"/>
    <property type="match status" value="1"/>
</dbReference>
<dbReference type="GO" id="GO:1990904">
    <property type="term" value="C:ribonucleoprotein complex"/>
    <property type="evidence" value="ECO:0007669"/>
    <property type="project" value="UniProtKB-KW"/>
</dbReference>
<accession>A0AAU7QSX2</accession>
<dbReference type="EMBL" id="CP157893">
    <property type="protein sequence ID" value="XBT18180.1"/>
    <property type="molecule type" value="Genomic_DNA"/>
</dbReference>
<organism evidence="7">
    <name type="scientific">Candidatus Shikimatogenerans sp. Tser</name>
    <dbReference type="NCBI Taxonomy" id="3158568"/>
    <lineage>
        <taxon>Bacteria</taxon>
        <taxon>Pseudomonadati</taxon>
        <taxon>Bacteroidota</taxon>
        <taxon>Flavobacteriia</taxon>
        <taxon>Flavobacteriales</taxon>
        <taxon>Candidatus Shikimatogenerans</taxon>
    </lineage>
</organism>
<evidence type="ECO:0000256" key="5">
    <source>
        <dbReference type="ARBA" id="ARBA00035477"/>
    </source>
</evidence>
<dbReference type="GO" id="GO:0003735">
    <property type="term" value="F:structural constituent of ribosome"/>
    <property type="evidence" value="ECO:0007669"/>
    <property type="project" value="InterPro"/>
</dbReference>
<proteinExistence type="inferred from homology"/>
<dbReference type="PANTHER" id="PTHR15893:SF0">
    <property type="entry name" value="LARGE RIBOSOMAL SUBUNIT PROTEIN BL27M"/>
    <property type="match status" value="1"/>
</dbReference>
<dbReference type="InterPro" id="IPR001684">
    <property type="entry name" value="Ribosomal_bL27"/>
</dbReference>
<keyword evidence="3" id="KW-0687">Ribonucleoprotein</keyword>
<feature type="region of interest" description="Disordered" evidence="6">
    <location>
        <begin position="1"/>
        <end position="20"/>
    </location>
</feature>
<evidence type="ECO:0000256" key="4">
    <source>
        <dbReference type="ARBA" id="ARBA00035175"/>
    </source>
</evidence>
<evidence type="ECO:0000256" key="3">
    <source>
        <dbReference type="ARBA" id="ARBA00023274"/>
    </source>
</evidence>
<evidence type="ECO:0000256" key="1">
    <source>
        <dbReference type="ARBA" id="ARBA00010797"/>
    </source>
</evidence>
<dbReference type="AlphaFoldDB" id="A0AAU7QSX2"/>
<dbReference type="GO" id="GO:0006412">
    <property type="term" value="P:translation"/>
    <property type="evidence" value="ECO:0007669"/>
    <property type="project" value="InterPro"/>
</dbReference>
<dbReference type="SUPFAM" id="SSF110324">
    <property type="entry name" value="Ribosomal L27 protein-like"/>
    <property type="match status" value="1"/>
</dbReference>
<dbReference type="PRINTS" id="PR00063">
    <property type="entry name" value="RIBOSOMALL27"/>
</dbReference>
<name>A0AAU7QSX2_9FLAO</name>
<dbReference type="GO" id="GO:0005840">
    <property type="term" value="C:ribosome"/>
    <property type="evidence" value="ECO:0007669"/>
    <property type="project" value="UniProtKB-KW"/>
</dbReference>
<keyword evidence="2 7" id="KW-0689">Ribosomal protein</keyword>
<sequence>MAHKKGVGSSKNGRDSSSKRLGIKIFNNQKVKAGQIIIKQRGVIWYPDFGTFLSKDFSIHAKKEGKVLFFKKKKKKYIKII</sequence>
<comment type="similarity">
    <text evidence="1">Belongs to the bacterial ribosomal protein bL27 family.</text>
</comment>
<evidence type="ECO:0000313" key="7">
    <source>
        <dbReference type="EMBL" id="XBT18180.1"/>
    </source>
</evidence>
<dbReference type="Gene3D" id="2.40.50.100">
    <property type="match status" value="1"/>
</dbReference>
<protein>
    <recommendedName>
        <fullName evidence="4">Large ribosomal subunit protein bL27</fullName>
    </recommendedName>
    <alternativeName>
        <fullName evidence="5">50S ribosomal protein L27</fullName>
    </alternativeName>
</protein>